<dbReference type="SUPFAM" id="SSF51011">
    <property type="entry name" value="Glycosyl hydrolase domain"/>
    <property type="match status" value="1"/>
</dbReference>
<dbReference type="Pfam" id="PF10438">
    <property type="entry name" value="Cyc-maltodext_C"/>
    <property type="match status" value="1"/>
</dbReference>
<dbReference type="Pfam" id="PF09087">
    <property type="entry name" value="Cyc-maltodext_N"/>
    <property type="match status" value="1"/>
</dbReference>
<dbReference type="Gene3D" id="2.60.40.10">
    <property type="entry name" value="Immunoglobulins"/>
    <property type="match status" value="1"/>
</dbReference>
<organism evidence="5 6">
    <name type="scientific">Sunxiuqinia dokdonensis</name>
    <dbReference type="NCBI Taxonomy" id="1409788"/>
    <lineage>
        <taxon>Bacteria</taxon>
        <taxon>Pseudomonadati</taxon>
        <taxon>Bacteroidota</taxon>
        <taxon>Bacteroidia</taxon>
        <taxon>Marinilabiliales</taxon>
        <taxon>Prolixibacteraceae</taxon>
        <taxon>Sunxiuqinia</taxon>
    </lineage>
</organism>
<dbReference type="GO" id="GO:0005975">
    <property type="term" value="P:carbohydrate metabolic process"/>
    <property type="evidence" value="ECO:0007669"/>
    <property type="project" value="InterPro"/>
</dbReference>
<evidence type="ECO:0000313" key="6">
    <source>
        <dbReference type="Proteomes" id="UP000036958"/>
    </source>
</evidence>
<dbReference type="InterPro" id="IPR014756">
    <property type="entry name" value="Ig_E-set"/>
</dbReference>
<dbReference type="EMBL" id="LGIA01000174">
    <property type="protein sequence ID" value="KOH43952.1"/>
    <property type="molecule type" value="Genomic_DNA"/>
</dbReference>
<reference evidence="6" key="1">
    <citation type="submission" date="2015-07" db="EMBL/GenBank/DDBJ databases">
        <title>Genome sequencing of Sunxiuqinia dokdonensis strain SK.</title>
        <authorList>
            <person name="Ahn S."/>
            <person name="Kim B.-C."/>
        </authorList>
    </citation>
    <scope>NUCLEOTIDE SEQUENCE [LARGE SCALE GENOMIC DNA]</scope>
    <source>
        <strain evidence="6">SK</strain>
    </source>
</reference>
<feature type="compositionally biased region" description="Basic and acidic residues" evidence="3">
    <location>
        <begin position="146"/>
        <end position="159"/>
    </location>
</feature>
<keyword evidence="1" id="KW-0378">Hydrolase</keyword>
<dbReference type="OrthoDB" id="9805159at2"/>
<dbReference type="Pfam" id="PF00128">
    <property type="entry name" value="Alpha-amylase"/>
    <property type="match status" value="1"/>
</dbReference>
<dbReference type="GO" id="GO:0016798">
    <property type="term" value="F:hydrolase activity, acting on glycosyl bonds"/>
    <property type="evidence" value="ECO:0007669"/>
    <property type="project" value="UniProtKB-KW"/>
</dbReference>
<dbReference type="InterPro" id="IPR019492">
    <property type="entry name" value="Cyclo-malto-dextrinase_C"/>
</dbReference>
<keyword evidence="6" id="KW-1185">Reference proteome</keyword>
<dbReference type="InterPro" id="IPR006047">
    <property type="entry name" value="GH13_cat_dom"/>
</dbReference>
<dbReference type="Proteomes" id="UP000036958">
    <property type="component" value="Unassembled WGS sequence"/>
</dbReference>
<dbReference type="SMART" id="SM00642">
    <property type="entry name" value="Aamy"/>
    <property type="match status" value="1"/>
</dbReference>
<accession>A0A0L8V6W1</accession>
<dbReference type="Gene3D" id="2.60.40.1180">
    <property type="entry name" value="Golgi alpha-mannosidase II"/>
    <property type="match status" value="1"/>
</dbReference>
<dbReference type="SUPFAM" id="SSF81296">
    <property type="entry name" value="E set domains"/>
    <property type="match status" value="1"/>
</dbReference>
<evidence type="ECO:0000259" key="4">
    <source>
        <dbReference type="SMART" id="SM00642"/>
    </source>
</evidence>
<sequence length="614" mass="70636">MKRIVLGFFIVVALTAQLFAVSIDRVEPQFWWVGMKNPNLQLMVHGENLAGSQVHLEYPGVTLEGVTQVENPNYLFIDLEISEEAKPGTFQMIFTQGKRDRQAYTYELKARKANSETRMGFNSSDVIYLITPDRFVNGDPNNDELAGMKEKPNRADKDGRHGGDIRGIINSLDYLHDLGFTAVWLNPVLENNMTQVSYHGYSTTDFYKVDPRYGSNEEYQELSEELKKRDMKLIMDMIFNHCGSEHWWMDDMPMSDWINHYPDYKITSHRRTVHQDPNASEADRKAMVDGWFVPTMPDLNQENPFMATYLIQNSIWWIEYVGLEGIRQDTWPYPDKHMMADWTARVLEEYPNFNIVGEEWSMNPAIVSYWQKGKQNADGYHCSLPSLMDFPVQNAASRAMNHEESWDKGLIELYEALSNDFLYPDAGNLVVFPDNHDMSRFYTQVGEDISSLKLGLAFFLTTRGIPQIFYGTEVLMSNPGTDDHGIIRSDFPGGWAGDAVNAFTGEGLSAEQKDLQDYLRTIQNWRKEKDVIHTGKLMHFVPEDGLYVYFRYNQNETVMVVLNKNEEEQVLKTNRFHEVMEGSVSGTEIIHSKEIKDLSSIAVPARSAMIIELK</sequence>
<dbReference type="RefSeq" id="WP_053185268.1">
    <property type="nucleotide sequence ID" value="NZ_LGIA01000174.1"/>
</dbReference>
<dbReference type="AlphaFoldDB" id="A0A0L8V6W1"/>
<dbReference type="STRING" id="1409788.NC99_32430"/>
<protein>
    <recommendedName>
        <fullName evidence="4">Glycosyl hydrolase family 13 catalytic domain-containing protein</fullName>
    </recommendedName>
</protein>
<dbReference type="CDD" id="cd11340">
    <property type="entry name" value="AmyAc_bac_CMD_like_3"/>
    <property type="match status" value="1"/>
</dbReference>
<dbReference type="InterPro" id="IPR015171">
    <property type="entry name" value="Cyc-maltodext_N"/>
</dbReference>
<gene>
    <name evidence="5" type="ORF">NC99_32430</name>
</gene>
<dbReference type="Gene3D" id="3.20.20.80">
    <property type="entry name" value="Glycosidases"/>
    <property type="match status" value="1"/>
</dbReference>
<name>A0A0L8V6W1_9BACT</name>
<dbReference type="InterPro" id="IPR017853">
    <property type="entry name" value="GH"/>
</dbReference>
<dbReference type="PATRIC" id="fig|1409788.3.peg.3327"/>
<dbReference type="SUPFAM" id="SSF51445">
    <property type="entry name" value="(Trans)glycosidases"/>
    <property type="match status" value="1"/>
</dbReference>
<dbReference type="InterPro" id="IPR013783">
    <property type="entry name" value="Ig-like_fold"/>
</dbReference>
<dbReference type="PANTHER" id="PTHR10357">
    <property type="entry name" value="ALPHA-AMYLASE FAMILY MEMBER"/>
    <property type="match status" value="1"/>
</dbReference>
<dbReference type="PANTHER" id="PTHR10357:SF210">
    <property type="entry name" value="MALTODEXTRIN GLUCOSIDASE"/>
    <property type="match status" value="1"/>
</dbReference>
<proteinExistence type="predicted"/>
<evidence type="ECO:0000313" key="5">
    <source>
        <dbReference type="EMBL" id="KOH43952.1"/>
    </source>
</evidence>
<feature type="domain" description="Glycosyl hydrolase family 13 catalytic" evidence="4">
    <location>
        <begin position="129"/>
        <end position="526"/>
    </location>
</feature>
<dbReference type="InterPro" id="IPR013780">
    <property type="entry name" value="Glyco_hydro_b"/>
</dbReference>
<feature type="region of interest" description="Disordered" evidence="3">
    <location>
        <begin position="140"/>
        <end position="159"/>
    </location>
</feature>
<evidence type="ECO:0000256" key="1">
    <source>
        <dbReference type="ARBA" id="ARBA00022801"/>
    </source>
</evidence>
<comment type="caution">
    <text evidence="5">The sequence shown here is derived from an EMBL/GenBank/DDBJ whole genome shotgun (WGS) entry which is preliminary data.</text>
</comment>
<evidence type="ECO:0000256" key="2">
    <source>
        <dbReference type="ARBA" id="ARBA00023295"/>
    </source>
</evidence>
<evidence type="ECO:0000256" key="3">
    <source>
        <dbReference type="SAM" id="MobiDB-lite"/>
    </source>
</evidence>
<keyword evidence="2" id="KW-0326">Glycosidase</keyword>